<dbReference type="InterPro" id="IPR023753">
    <property type="entry name" value="FAD/NAD-binding_dom"/>
</dbReference>
<dbReference type="InterPro" id="IPR036188">
    <property type="entry name" value="FAD/NAD-bd_sf"/>
</dbReference>
<evidence type="ECO:0000256" key="2">
    <source>
        <dbReference type="ARBA" id="ARBA00023002"/>
    </source>
</evidence>
<protein>
    <submittedName>
        <fullName evidence="4">Thioredoxin reductase</fullName>
    </submittedName>
</protein>
<dbReference type="Gene3D" id="3.50.50.60">
    <property type="entry name" value="FAD/NAD(P)-binding domain"/>
    <property type="match status" value="2"/>
</dbReference>
<reference evidence="4 5" key="1">
    <citation type="submission" date="2016-10" db="EMBL/GenBank/DDBJ databases">
        <authorList>
            <person name="de Groot N.N."/>
        </authorList>
    </citation>
    <scope>NUCLEOTIDE SEQUENCE [LARGE SCALE GENOMIC DNA]</scope>
    <source>
        <strain evidence="4 5">DSM 21668</strain>
    </source>
</reference>
<evidence type="ECO:0000256" key="1">
    <source>
        <dbReference type="ARBA" id="ARBA00022630"/>
    </source>
</evidence>
<dbReference type="SUPFAM" id="SSF51905">
    <property type="entry name" value="FAD/NAD(P)-binding domain"/>
    <property type="match status" value="1"/>
</dbReference>
<dbReference type="STRING" id="563176.SAMN04488090_1923"/>
<dbReference type="EMBL" id="FNGS01000003">
    <property type="protein sequence ID" value="SDL83190.1"/>
    <property type="molecule type" value="Genomic_DNA"/>
</dbReference>
<evidence type="ECO:0000313" key="5">
    <source>
        <dbReference type="Proteomes" id="UP000198901"/>
    </source>
</evidence>
<dbReference type="InterPro" id="IPR050097">
    <property type="entry name" value="Ferredoxin-NADP_redctase_2"/>
</dbReference>
<organism evidence="4 5">
    <name type="scientific">Siphonobacter aquaeclarae</name>
    <dbReference type="NCBI Taxonomy" id="563176"/>
    <lineage>
        <taxon>Bacteria</taxon>
        <taxon>Pseudomonadati</taxon>
        <taxon>Bacteroidota</taxon>
        <taxon>Cytophagia</taxon>
        <taxon>Cytophagales</taxon>
        <taxon>Cytophagaceae</taxon>
        <taxon>Siphonobacter</taxon>
    </lineage>
</organism>
<keyword evidence="1" id="KW-0285">Flavoprotein</keyword>
<name>A0A1G9N9U4_9BACT</name>
<keyword evidence="2" id="KW-0560">Oxidoreductase</keyword>
<dbReference type="OrthoDB" id="9806179at2"/>
<keyword evidence="5" id="KW-1185">Reference proteome</keyword>
<dbReference type="PANTHER" id="PTHR48105">
    <property type="entry name" value="THIOREDOXIN REDUCTASE 1-RELATED-RELATED"/>
    <property type="match status" value="1"/>
</dbReference>
<dbReference type="PRINTS" id="PR00368">
    <property type="entry name" value="FADPNR"/>
</dbReference>
<dbReference type="AlphaFoldDB" id="A0A1G9N9U4"/>
<sequence>MHHDVLIIGGSYAGLSAAMALGRARRNVLIVDSGQPCNRQTPHSHNFLTRDGEKPAEIARIAWEQVSAYPTVARESGMIVRVSPAPGGFEAESDTGTLYTSRKLILAYGVKDHLPAIPGFADSWGITTLHCPYCHGYEVRSRPLGIFGNGDVVYEFTKLLTGWSNDLRLLTNGPATLTPEQRQELERHGIPVIEHELAAIAPAPEGQELHFANGDSVSIAALFARVQVTLPNTLAQELGCDLTPAGLIKTDELRRTNVPGVYAAGDAAIPMRSISAAVASGTLAAGMLNHELAGEDFAR</sequence>
<dbReference type="RefSeq" id="WP_093200938.1">
    <property type="nucleotide sequence ID" value="NZ_FNGS01000003.1"/>
</dbReference>
<gene>
    <name evidence="4" type="ORF">SAMN04488090_1923</name>
</gene>
<dbReference type="GO" id="GO:0016491">
    <property type="term" value="F:oxidoreductase activity"/>
    <property type="evidence" value="ECO:0007669"/>
    <property type="project" value="UniProtKB-KW"/>
</dbReference>
<feature type="domain" description="FAD/NAD(P)-binding" evidence="3">
    <location>
        <begin position="3"/>
        <end position="281"/>
    </location>
</feature>
<evidence type="ECO:0000259" key="3">
    <source>
        <dbReference type="Pfam" id="PF07992"/>
    </source>
</evidence>
<evidence type="ECO:0000313" key="4">
    <source>
        <dbReference type="EMBL" id="SDL83190.1"/>
    </source>
</evidence>
<proteinExistence type="predicted"/>
<dbReference type="PRINTS" id="PR00469">
    <property type="entry name" value="PNDRDTASEII"/>
</dbReference>
<accession>A0A1G9N9U4</accession>
<dbReference type="Proteomes" id="UP000198901">
    <property type="component" value="Unassembled WGS sequence"/>
</dbReference>
<dbReference type="Pfam" id="PF07992">
    <property type="entry name" value="Pyr_redox_2"/>
    <property type="match status" value="1"/>
</dbReference>